<dbReference type="InterPro" id="IPR036388">
    <property type="entry name" value="WH-like_DNA-bd_sf"/>
</dbReference>
<dbReference type="Gene3D" id="1.10.10.10">
    <property type="entry name" value="Winged helix-like DNA-binding domain superfamily/Winged helix DNA-binding domain"/>
    <property type="match status" value="1"/>
</dbReference>
<evidence type="ECO:0000256" key="1">
    <source>
        <dbReference type="SAM" id="MobiDB-lite"/>
    </source>
</evidence>
<organism evidence="3 4">
    <name type="scientific">Tsukamurella pseudospumae</name>
    <dbReference type="NCBI Taxonomy" id="239498"/>
    <lineage>
        <taxon>Bacteria</taxon>
        <taxon>Bacillati</taxon>
        <taxon>Actinomycetota</taxon>
        <taxon>Actinomycetes</taxon>
        <taxon>Mycobacteriales</taxon>
        <taxon>Tsukamurellaceae</taxon>
        <taxon>Tsukamurella</taxon>
    </lineage>
</organism>
<name>A0A137ZLB0_9ACTN</name>
<feature type="region of interest" description="Disordered" evidence="1">
    <location>
        <begin position="1"/>
        <end position="21"/>
    </location>
</feature>
<protein>
    <submittedName>
        <fullName evidence="3">MarR family transcriptional regulator</fullName>
    </submittedName>
</protein>
<dbReference type="PRINTS" id="PR00598">
    <property type="entry name" value="HTHMARR"/>
</dbReference>
<dbReference type="InterPro" id="IPR039422">
    <property type="entry name" value="MarR/SlyA-like"/>
</dbReference>
<evidence type="ECO:0000259" key="2">
    <source>
        <dbReference type="PROSITE" id="PS50995"/>
    </source>
</evidence>
<dbReference type="InterPro" id="IPR000835">
    <property type="entry name" value="HTH_MarR-typ"/>
</dbReference>
<accession>A0A137ZLB0</accession>
<dbReference type="PROSITE" id="PS50995">
    <property type="entry name" value="HTH_MARR_2"/>
    <property type="match status" value="1"/>
</dbReference>
<dbReference type="RefSeq" id="WP_068744779.1">
    <property type="nucleotide sequence ID" value="NZ_LSRE01000011.1"/>
</dbReference>
<comment type="caution">
    <text evidence="3">The sequence shown here is derived from an EMBL/GenBank/DDBJ whole genome shotgun (WGS) entry which is preliminary data.</text>
</comment>
<feature type="domain" description="HTH marR-type" evidence="2">
    <location>
        <begin position="35"/>
        <end position="170"/>
    </location>
</feature>
<dbReference type="EMBL" id="LSRE01000011">
    <property type="protein sequence ID" value="KXO98965.1"/>
    <property type="molecule type" value="Genomic_DNA"/>
</dbReference>
<keyword evidence="4" id="KW-1185">Reference proteome</keyword>
<sequence>MGRAGSGRRDQRPADAVDQATEQWHETWPDLDVSPLQVFGRLHRSYVRYAASLTDLFARHDINIASFDVLTALRRSGAPYRMTSRDLAESSLVSTGGVTLRVDRLEAAGLVTRERDVDDRRVVYVRLTDAGLDKIHTVAREHFANEADMLAGLEADERTELGSLLSRLETSIVTAKAPGPDPA</sequence>
<dbReference type="SUPFAM" id="SSF46785">
    <property type="entry name" value="Winged helix' DNA-binding domain"/>
    <property type="match status" value="1"/>
</dbReference>
<evidence type="ECO:0000313" key="4">
    <source>
        <dbReference type="Proteomes" id="UP000070409"/>
    </source>
</evidence>
<dbReference type="Pfam" id="PF12802">
    <property type="entry name" value="MarR_2"/>
    <property type="match status" value="1"/>
</dbReference>
<dbReference type="SMART" id="SM00347">
    <property type="entry name" value="HTH_MARR"/>
    <property type="match status" value="1"/>
</dbReference>
<evidence type="ECO:0000313" key="3">
    <source>
        <dbReference type="EMBL" id="KXO98965.1"/>
    </source>
</evidence>
<proteinExistence type="predicted"/>
<gene>
    <name evidence="3" type="ORF">AXK61_18670</name>
</gene>
<dbReference type="Proteomes" id="UP000070409">
    <property type="component" value="Unassembled WGS sequence"/>
</dbReference>
<reference evidence="3 4" key="1">
    <citation type="submission" date="2016-02" db="EMBL/GenBank/DDBJ databases">
        <authorList>
            <person name="Teng J.L."/>
            <person name="Tang Y."/>
            <person name="Huang Y."/>
            <person name="Guo F."/>
            <person name="Wei W."/>
            <person name="Chen J.H."/>
            <person name="Wong S.Y."/>
            <person name="Lau S.K."/>
            <person name="Woo P.C."/>
        </authorList>
    </citation>
    <scope>NUCLEOTIDE SEQUENCE [LARGE SCALE GENOMIC DNA]</scope>
    <source>
        <strain evidence="3 4">JCM 13375</strain>
    </source>
</reference>
<dbReference type="PANTHER" id="PTHR33164">
    <property type="entry name" value="TRANSCRIPTIONAL REGULATOR, MARR FAMILY"/>
    <property type="match status" value="1"/>
</dbReference>
<dbReference type="InterPro" id="IPR036390">
    <property type="entry name" value="WH_DNA-bd_sf"/>
</dbReference>
<dbReference type="PANTHER" id="PTHR33164:SF104">
    <property type="entry name" value="TRANSCRIPTIONAL REGULATORY PROTEIN"/>
    <property type="match status" value="1"/>
</dbReference>